<keyword evidence="14" id="KW-0697">Rotamase</keyword>
<dbReference type="Proteomes" id="UP000727456">
    <property type="component" value="Unassembled WGS sequence"/>
</dbReference>
<keyword evidence="4" id="KW-0997">Cell inner membrane</keyword>
<dbReference type="PANTHER" id="PTHR47529:SF1">
    <property type="entry name" value="PERIPLASMIC CHAPERONE PPID"/>
    <property type="match status" value="1"/>
</dbReference>
<evidence type="ECO:0000256" key="10">
    <source>
        <dbReference type="ARBA" id="ARBA00031484"/>
    </source>
</evidence>
<dbReference type="InterPro" id="IPR000297">
    <property type="entry name" value="PPIase_PpiC"/>
</dbReference>
<evidence type="ECO:0000256" key="8">
    <source>
        <dbReference type="ARBA" id="ARBA00023186"/>
    </source>
</evidence>
<evidence type="ECO:0000256" key="7">
    <source>
        <dbReference type="ARBA" id="ARBA00023136"/>
    </source>
</evidence>
<evidence type="ECO:0000256" key="2">
    <source>
        <dbReference type="ARBA" id="ARBA00018370"/>
    </source>
</evidence>
<keyword evidence="5" id="KW-0812">Transmembrane</keyword>
<keyword evidence="17" id="KW-1185">Reference proteome</keyword>
<evidence type="ECO:0000256" key="3">
    <source>
        <dbReference type="ARBA" id="ARBA00022475"/>
    </source>
</evidence>
<evidence type="ECO:0000313" key="17">
    <source>
        <dbReference type="Proteomes" id="UP000727456"/>
    </source>
</evidence>
<evidence type="ECO:0000256" key="1">
    <source>
        <dbReference type="ARBA" id="ARBA00004382"/>
    </source>
</evidence>
<dbReference type="Gene3D" id="1.10.4030.10">
    <property type="entry name" value="Porin chaperone SurA, peptide-binding domain"/>
    <property type="match status" value="1"/>
</dbReference>
<keyword evidence="6" id="KW-1133">Transmembrane helix</keyword>
<comment type="similarity">
    <text evidence="11">Belongs to the PpiD chaperone family.</text>
</comment>
<proteinExistence type="inferred from homology"/>
<dbReference type="InterPro" id="IPR052029">
    <property type="entry name" value="PpiD_chaperone"/>
</dbReference>
<evidence type="ECO:0000256" key="14">
    <source>
        <dbReference type="PROSITE-ProRule" id="PRU00278"/>
    </source>
</evidence>
<comment type="subcellular location">
    <subcellularLocation>
        <location evidence="1">Cell inner membrane</location>
        <topology evidence="1">Single-pass type II membrane protein</topology>
        <orientation evidence="1">Periplasmic side</orientation>
    </subcellularLocation>
</comment>
<dbReference type="Pfam" id="PF13624">
    <property type="entry name" value="SurA_N_3"/>
    <property type="match status" value="1"/>
</dbReference>
<evidence type="ECO:0000256" key="11">
    <source>
        <dbReference type="ARBA" id="ARBA00038408"/>
    </source>
</evidence>
<comment type="caution">
    <text evidence="16">The sequence shown here is derived from an EMBL/GenBank/DDBJ whole genome shotgun (WGS) entry which is preliminary data.</text>
</comment>
<evidence type="ECO:0000313" key="16">
    <source>
        <dbReference type="EMBL" id="NIJ07680.1"/>
    </source>
</evidence>
<name>A0ABX0TTR3_9SPHN</name>
<evidence type="ECO:0000256" key="13">
    <source>
        <dbReference type="ARBA" id="ARBA00042775"/>
    </source>
</evidence>
<dbReference type="SUPFAM" id="SSF54534">
    <property type="entry name" value="FKBP-like"/>
    <property type="match status" value="1"/>
</dbReference>
<dbReference type="PANTHER" id="PTHR47529">
    <property type="entry name" value="PEPTIDYL-PROLYL CIS-TRANS ISOMERASE D"/>
    <property type="match status" value="1"/>
</dbReference>
<dbReference type="RefSeq" id="WP_167072522.1">
    <property type="nucleotide sequence ID" value="NZ_JAAOZC010000002.1"/>
</dbReference>
<evidence type="ECO:0000259" key="15">
    <source>
        <dbReference type="PROSITE" id="PS50198"/>
    </source>
</evidence>
<keyword evidence="7" id="KW-0472">Membrane</keyword>
<dbReference type="EMBL" id="JAAOZC010000002">
    <property type="protein sequence ID" value="NIJ07680.1"/>
    <property type="molecule type" value="Genomic_DNA"/>
</dbReference>
<reference evidence="16 17" key="1">
    <citation type="submission" date="2020-03" db="EMBL/GenBank/DDBJ databases">
        <title>Genomic Encyclopedia of Type Strains, Phase III (KMG-III): the genomes of soil and plant-associated and newly described type strains.</title>
        <authorList>
            <person name="Whitman W."/>
        </authorList>
    </citation>
    <scope>NUCLEOTIDE SEQUENCE [LARGE SCALE GENOMIC DNA]</scope>
    <source>
        <strain evidence="16 17">CECT 8804</strain>
    </source>
</reference>
<evidence type="ECO:0000256" key="5">
    <source>
        <dbReference type="ARBA" id="ARBA00022692"/>
    </source>
</evidence>
<dbReference type="PROSITE" id="PS50198">
    <property type="entry name" value="PPIC_PPIASE_2"/>
    <property type="match status" value="1"/>
</dbReference>
<dbReference type="Pfam" id="PF13145">
    <property type="entry name" value="Rotamase_2"/>
    <property type="match status" value="2"/>
</dbReference>
<dbReference type="GO" id="GO:0003755">
    <property type="term" value="F:peptidyl-prolyl cis-trans isomerase activity"/>
    <property type="evidence" value="ECO:0007669"/>
    <property type="project" value="UniProtKB-EC"/>
</dbReference>
<feature type="domain" description="PpiC" evidence="15">
    <location>
        <begin position="265"/>
        <end position="355"/>
    </location>
</feature>
<organism evidence="16 17">
    <name type="scientific">Sphingomonas vulcanisoli</name>
    <dbReference type="NCBI Taxonomy" id="1658060"/>
    <lineage>
        <taxon>Bacteria</taxon>
        <taxon>Pseudomonadati</taxon>
        <taxon>Pseudomonadota</taxon>
        <taxon>Alphaproteobacteria</taxon>
        <taxon>Sphingomonadales</taxon>
        <taxon>Sphingomonadaceae</taxon>
        <taxon>Sphingomonas</taxon>
    </lineage>
</organism>
<evidence type="ECO:0000256" key="9">
    <source>
        <dbReference type="ARBA" id="ARBA00030642"/>
    </source>
</evidence>
<evidence type="ECO:0000256" key="6">
    <source>
        <dbReference type="ARBA" id="ARBA00022989"/>
    </source>
</evidence>
<dbReference type="InterPro" id="IPR027304">
    <property type="entry name" value="Trigger_fact/SurA_dom_sf"/>
</dbReference>
<protein>
    <recommendedName>
        <fullName evidence="2">Parvulin-like PPIase</fullName>
    </recommendedName>
    <alternativeName>
        <fullName evidence="9">Peptidyl-prolyl cis-trans isomerase plp</fullName>
    </alternativeName>
    <alternativeName>
        <fullName evidence="12">Periplasmic chaperone PpiD</fullName>
    </alternativeName>
    <alternativeName>
        <fullName evidence="13">Periplasmic folding chaperone</fullName>
    </alternativeName>
    <alternativeName>
        <fullName evidence="10">Rotamase plp</fullName>
    </alternativeName>
</protein>
<evidence type="ECO:0000256" key="12">
    <source>
        <dbReference type="ARBA" id="ARBA00040743"/>
    </source>
</evidence>
<dbReference type="Gene3D" id="3.10.50.40">
    <property type="match status" value="1"/>
</dbReference>
<accession>A0ABX0TTR3</accession>
<gene>
    <name evidence="16" type="ORF">FHS31_001276</name>
</gene>
<keyword evidence="3" id="KW-1003">Cell membrane</keyword>
<dbReference type="SUPFAM" id="SSF109998">
    <property type="entry name" value="Triger factor/SurA peptide-binding domain-like"/>
    <property type="match status" value="1"/>
</dbReference>
<keyword evidence="8" id="KW-0143">Chaperone</keyword>
<evidence type="ECO:0000256" key="4">
    <source>
        <dbReference type="ARBA" id="ARBA00022519"/>
    </source>
</evidence>
<dbReference type="InterPro" id="IPR046357">
    <property type="entry name" value="PPIase_dom_sf"/>
</dbReference>
<keyword evidence="14 16" id="KW-0413">Isomerase</keyword>
<sequence length="640" mass="66398">MLTFFRRALGSWIVIALLGLLLVAFIVTGVSNPFGGGAVTDPNVVATVGGEPIRGADVQRSAQAELSRIRQQQPAVDMAALLRQTGGLDPIVEREISTRSLEIWARKHGLTASDRLIDAQIANIPAFINPAGKFDEKQMRALLAQQHMALADLRSGIRADLIRRQLLIPLGAAPSMPMGMARTYAGLFVARRIGEVGFVPLKPVAAPSEPDIAAWYKSHIAAYTVPERRVLRYAPINPDGVTVATPSDAEIAAQYKADAAKYAAGETRTLSQVVLPDEGAAKAFAAKLASGTPFEKAAGDAGFGPKDTALGALSKEAFAASATPAIADAAFAAKQGGNTTPLKSTLGWHIVHIDTINAKPARSLESVKGEIATALTQTRKTAALQALGQKIEDALNDGANFDKIVKANSLKVVTTPPLLGNGAAPNFQPDATVQALLKPAFLAEPEDAPTLEPVPATGGAALLGVASVLPSAPLPLAQVHDKAKNDLMVDRAGKAARAIADGVLAKMKAGTPMAAAFAAAGLEAPKPANASQIDVARLQQQGQAVSPPLRALFALSPGKTSLTPGPGGWYIVHLDQISPGDPAQVALIAGQMRVASSQGIGDEYLQQFAKAARSELTVKKNPAAIAALAKQLSGQAAADQ</sequence>